<evidence type="ECO:0000256" key="3">
    <source>
        <dbReference type="ARBA" id="ARBA00023125"/>
    </source>
</evidence>
<evidence type="ECO:0000259" key="5">
    <source>
        <dbReference type="PROSITE" id="PS50931"/>
    </source>
</evidence>
<keyword evidence="4" id="KW-0804">Transcription</keyword>
<keyword evidence="2" id="KW-0805">Transcription regulation</keyword>
<evidence type="ECO:0000313" key="6">
    <source>
        <dbReference type="EMBL" id="MEK8025950.1"/>
    </source>
</evidence>
<dbReference type="PANTHER" id="PTHR30118">
    <property type="entry name" value="HTH-TYPE TRANSCRIPTIONAL REGULATOR LEUO-RELATED"/>
    <property type="match status" value="1"/>
</dbReference>
<dbReference type="Pfam" id="PF03466">
    <property type="entry name" value="LysR_substrate"/>
    <property type="match status" value="1"/>
</dbReference>
<keyword evidence="3" id="KW-0238">DNA-binding</keyword>
<dbReference type="InterPro" id="IPR036390">
    <property type="entry name" value="WH_DNA-bd_sf"/>
</dbReference>
<comment type="caution">
    <text evidence="6">The sequence shown here is derived from an EMBL/GenBank/DDBJ whole genome shotgun (WGS) entry which is preliminary data.</text>
</comment>
<dbReference type="Gene3D" id="3.40.190.10">
    <property type="entry name" value="Periplasmic binding protein-like II"/>
    <property type="match status" value="2"/>
</dbReference>
<reference evidence="6 7" key="1">
    <citation type="submission" date="2024-04" db="EMBL/GenBank/DDBJ databases">
        <title>Novel species of the genus Ideonella isolated from streams.</title>
        <authorList>
            <person name="Lu H."/>
        </authorList>
    </citation>
    <scope>NUCLEOTIDE SEQUENCE [LARGE SCALE GENOMIC DNA]</scope>
    <source>
        <strain evidence="6 7">BYS139W</strain>
    </source>
</reference>
<dbReference type="InterPro" id="IPR050389">
    <property type="entry name" value="LysR-type_TF"/>
</dbReference>
<dbReference type="Gene3D" id="1.10.10.10">
    <property type="entry name" value="Winged helix-like DNA-binding domain superfamily/Winged helix DNA-binding domain"/>
    <property type="match status" value="1"/>
</dbReference>
<dbReference type="PANTHER" id="PTHR30118:SF15">
    <property type="entry name" value="TRANSCRIPTIONAL REGULATORY PROTEIN"/>
    <property type="match status" value="1"/>
</dbReference>
<evidence type="ECO:0000256" key="4">
    <source>
        <dbReference type="ARBA" id="ARBA00023163"/>
    </source>
</evidence>
<accession>A0ABU9BA93</accession>
<dbReference type="Proteomes" id="UP001368500">
    <property type="component" value="Unassembled WGS sequence"/>
</dbReference>
<dbReference type="InterPro" id="IPR000847">
    <property type="entry name" value="LysR_HTH_N"/>
</dbReference>
<dbReference type="SUPFAM" id="SSF46785">
    <property type="entry name" value="Winged helix' DNA-binding domain"/>
    <property type="match status" value="1"/>
</dbReference>
<name>A0ABU9BA93_9BURK</name>
<dbReference type="EMBL" id="JBBUTF010000006">
    <property type="protein sequence ID" value="MEK8025950.1"/>
    <property type="molecule type" value="Genomic_DNA"/>
</dbReference>
<dbReference type="Pfam" id="PF00126">
    <property type="entry name" value="HTH_1"/>
    <property type="match status" value="1"/>
</dbReference>
<evidence type="ECO:0000313" key="7">
    <source>
        <dbReference type="Proteomes" id="UP001368500"/>
    </source>
</evidence>
<dbReference type="PROSITE" id="PS50931">
    <property type="entry name" value="HTH_LYSR"/>
    <property type="match status" value="1"/>
</dbReference>
<organism evidence="6 7">
    <name type="scientific">Pseudaquabacterium rugosum</name>
    <dbReference type="NCBI Taxonomy" id="2984194"/>
    <lineage>
        <taxon>Bacteria</taxon>
        <taxon>Pseudomonadati</taxon>
        <taxon>Pseudomonadota</taxon>
        <taxon>Betaproteobacteria</taxon>
        <taxon>Burkholderiales</taxon>
        <taxon>Sphaerotilaceae</taxon>
        <taxon>Pseudaquabacterium</taxon>
    </lineage>
</organism>
<keyword evidence="7" id="KW-1185">Reference proteome</keyword>
<evidence type="ECO:0000256" key="1">
    <source>
        <dbReference type="ARBA" id="ARBA00009437"/>
    </source>
</evidence>
<evidence type="ECO:0000256" key="2">
    <source>
        <dbReference type="ARBA" id="ARBA00023015"/>
    </source>
</evidence>
<sequence length="318" mass="34356">MHAHLRRLDLNLLLVFEALHRCGSVVTAAADLSMSASAFSHALTRLRGALSDELFVRDGSVMRPTARAEALAAGIAQALQLLTDHIGDARTFDPGSSAQTFVFAATDFTSFALLPELIARVERLAPGVRLQVLPSLSGNALDDLAAGAHFFLGFSDDGELPSAGVACLTGPVADYVVAARRGHPRIGARLDLETYLRERHVVVRPWKGTRSVIDTALATRALTRDVAVELPSVMAAPFIVGHSDLLITLPRLAAMRLADSARVDLHELPITSPTYTPTACFHSRHMNAGWHRWMRELLRAVLSGEAAPLARSRPRSTK</sequence>
<dbReference type="RefSeq" id="WP_341373735.1">
    <property type="nucleotide sequence ID" value="NZ_JBBUTF010000006.1"/>
</dbReference>
<dbReference type="InterPro" id="IPR036388">
    <property type="entry name" value="WH-like_DNA-bd_sf"/>
</dbReference>
<dbReference type="InterPro" id="IPR005119">
    <property type="entry name" value="LysR_subst-bd"/>
</dbReference>
<protein>
    <submittedName>
        <fullName evidence="6">LysR family transcriptional regulator</fullName>
    </submittedName>
</protein>
<gene>
    <name evidence="6" type="ORF">AACH11_08245</name>
</gene>
<feature type="domain" description="HTH lysR-type" evidence="5">
    <location>
        <begin position="8"/>
        <end position="65"/>
    </location>
</feature>
<comment type="similarity">
    <text evidence="1">Belongs to the LysR transcriptional regulatory family.</text>
</comment>
<dbReference type="SUPFAM" id="SSF53850">
    <property type="entry name" value="Periplasmic binding protein-like II"/>
    <property type="match status" value="1"/>
</dbReference>
<proteinExistence type="inferred from homology"/>